<evidence type="ECO:0000256" key="6">
    <source>
        <dbReference type="ARBA" id="ARBA00023136"/>
    </source>
</evidence>
<evidence type="ECO:0000256" key="2">
    <source>
        <dbReference type="ARBA" id="ARBA00010532"/>
    </source>
</evidence>
<accession>A0A6H5I2F6</accession>
<dbReference type="GO" id="GO:0005886">
    <property type="term" value="C:plasma membrane"/>
    <property type="evidence" value="ECO:0007669"/>
    <property type="project" value="UniProtKB-SubCell"/>
</dbReference>
<keyword evidence="3" id="KW-1003">Cell membrane</keyword>
<dbReference type="Pfam" id="PF01130">
    <property type="entry name" value="CD36"/>
    <property type="match status" value="1"/>
</dbReference>
<dbReference type="Proteomes" id="UP000479190">
    <property type="component" value="Unassembled WGS sequence"/>
</dbReference>
<sequence>MACDAEKDAEKIFFTLTASFNTRLPPGGKSCTGTMPNRSAPRATSADDDRETISSDLIYHRARRQVSINGSIRTDRADDARDGSDSLSVDIHAALVWKTKRLDVDLEPTLRQALCHGQPEVEEGADAASQPGRSAPGGGEQSPTKILHRRQSILQQCHTHAPGRQTQVVENEPVYIHRRPAPGDPNTRTHIYIYINDEQVARAGQWNFPDRAISQQKCAIVSRVDAARAPLRYIIHNMWARKSHSHLHLYVTPCRTYSRIALDRIFVLMSLGLLGLVIGCLVFVIQPYEFIFKWKATFGPGGEIYEIWRKPSVDLYVKIYLFNCTNAEAYMARKEDKLRFVEVGPYVYQEFLEHGNVTFNPNGTVSSIPKHPLKFVPELSNGTEEDIVVMANIALLSIANVMKDSSFVQRWGLNMLIRQTNTKPMVAMTAKEFMFGYESTLVTIGNNVMPSWIKFDRLGLIDRMYDFDGDYETVYTGETDARLTGTIDTYRGSDQLPQWTGKCANVRGASDATKFQSFIQPNDTLQFYRKSLCRSGKLIRVGEKTIKGLQAYEYKFAEHELDNGLYNPDNKCFCRQGNCLPYGMIDVTDCYYGFPIALTYPHFYQTDPSLLAAVEGLEPVKEKHESFIYVQPRSGLPVNLAFRFQINMALQDISSIENVDGFSNLVLPLLWFEIAMHELPDSLNNRFYLYLTALPVMQDVAIYCLFLGGAICLIWSVLKILLYKPKADTEMTSQWLESELQRKRLSFLHERRTSVKISKEADCFYNSLLTEGSQTEKSQQQQQQQQQFQQEDPTIIDPALLQELSRLREDIV</sequence>
<feature type="transmembrane region" description="Helical" evidence="9">
    <location>
        <begin position="700"/>
        <end position="722"/>
    </location>
</feature>
<dbReference type="InterPro" id="IPR002159">
    <property type="entry name" value="CD36_fam"/>
</dbReference>
<comment type="similarity">
    <text evidence="2">Belongs to the CD36 family.</text>
</comment>
<dbReference type="PRINTS" id="PR01609">
    <property type="entry name" value="CD36FAMILY"/>
</dbReference>
<evidence type="ECO:0000256" key="3">
    <source>
        <dbReference type="ARBA" id="ARBA00022475"/>
    </source>
</evidence>
<gene>
    <name evidence="10" type="ORF">TBRA_LOCUS3463</name>
</gene>
<evidence type="ECO:0000256" key="4">
    <source>
        <dbReference type="ARBA" id="ARBA00022692"/>
    </source>
</evidence>
<evidence type="ECO:0000256" key="8">
    <source>
        <dbReference type="SAM" id="MobiDB-lite"/>
    </source>
</evidence>
<dbReference type="EMBL" id="CADCXV010000645">
    <property type="protein sequence ID" value="CAB0031494.1"/>
    <property type="molecule type" value="Genomic_DNA"/>
</dbReference>
<keyword evidence="4 9" id="KW-0812">Transmembrane</keyword>
<evidence type="ECO:0000256" key="7">
    <source>
        <dbReference type="ARBA" id="ARBA00023180"/>
    </source>
</evidence>
<keyword evidence="11" id="KW-1185">Reference proteome</keyword>
<feature type="transmembrane region" description="Helical" evidence="9">
    <location>
        <begin position="265"/>
        <end position="285"/>
    </location>
</feature>
<keyword evidence="5 9" id="KW-1133">Transmembrane helix</keyword>
<reference evidence="10 11" key="1">
    <citation type="submission" date="2020-02" db="EMBL/GenBank/DDBJ databases">
        <authorList>
            <person name="Ferguson B K."/>
        </authorList>
    </citation>
    <scope>NUCLEOTIDE SEQUENCE [LARGE SCALE GENOMIC DNA]</scope>
</reference>
<proteinExistence type="inferred from homology"/>
<comment type="subcellular location">
    <subcellularLocation>
        <location evidence="1">Cell membrane</location>
    </subcellularLocation>
</comment>
<evidence type="ECO:0000256" key="5">
    <source>
        <dbReference type="ARBA" id="ARBA00022989"/>
    </source>
</evidence>
<evidence type="ECO:0000313" key="11">
    <source>
        <dbReference type="Proteomes" id="UP000479190"/>
    </source>
</evidence>
<dbReference type="PANTHER" id="PTHR11923">
    <property type="entry name" value="SCAVENGER RECEPTOR CLASS B TYPE-1 SR-B1"/>
    <property type="match status" value="1"/>
</dbReference>
<dbReference type="GO" id="GO:0005737">
    <property type="term" value="C:cytoplasm"/>
    <property type="evidence" value="ECO:0007669"/>
    <property type="project" value="TreeGrafter"/>
</dbReference>
<dbReference type="GO" id="GO:0005044">
    <property type="term" value="F:scavenger receptor activity"/>
    <property type="evidence" value="ECO:0007669"/>
    <property type="project" value="TreeGrafter"/>
</dbReference>
<keyword evidence="7" id="KW-0325">Glycoprotein</keyword>
<keyword evidence="6 9" id="KW-0472">Membrane</keyword>
<protein>
    <recommendedName>
        <fullName evidence="12">Scavenger receptor class B member 1</fullName>
    </recommendedName>
</protein>
<evidence type="ECO:0000256" key="1">
    <source>
        <dbReference type="ARBA" id="ARBA00004236"/>
    </source>
</evidence>
<dbReference type="OrthoDB" id="18585at2759"/>
<evidence type="ECO:0000256" key="9">
    <source>
        <dbReference type="SAM" id="Phobius"/>
    </source>
</evidence>
<organism evidence="10 11">
    <name type="scientific">Trichogramma brassicae</name>
    <dbReference type="NCBI Taxonomy" id="86971"/>
    <lineage>
        <taxon>Eukaryota</taxon>
        <taxon>Metazoa</taxon>
        <taxon>Ecdysozoa</taxon>
        <taxon>Arthropoda</taxon>
        <taxon>Hexapoda</taxon>
        <taxon>Insecta</taxon>
        <taxon>Pterygota</taxon>
        <taxon>Neoptera</taxon>
        <taxon>Endopterygota</taxon>
        <taxon>Hymenoptera</taxon>
        <taxon>Apocrita</taxon>
        <taxon>Proctotrupomorpha</taxon>
        <taxon>Chalcidoidea</taxon>
        <taxon>Trichogrammatidae</taxon>
        <taxon>Trichogramma</taxon>
    </lineage>
</organism>
<dbReference type="AlphaFoldDB" id="A0A6H5I2F6"/>
<evidence type="ECO:0000313" key="10">
    <source>
        <dbReference type="EMBL" id="CAB0031494.1"/>
    </source>
</evidence>
<feature type="region of interest" description="Disordered" evidence="8">
    <location>
        <begin position="118"/>
        <end position="145"/>
    </location>
</feature>
<feature type="region of interest" description="Disordered" evidence="8">
    <location>
        <begin position="25"/>
        <end position="54"/>
    </location>
</feature>
<evidence type="ECO:0008006" key="12">
    <source>
        <dbReference type="Google" id="ProtNLM"/>
    </source>
</evidence>
<name>A0A6H5I2F6_9HYME</name>
<dbReference type="PANTHER" id="PTHR11923:SF67">
    <property type="entry name" value="RE68569P"/>
    <property type="match status" value="1"/>
</dbReference>